<dbReference type="GO" id="GO:0005886">
    <property type="term" value="C:plasma membrane"/>
    <property type="evidence" value="ECO:0007669"/>
    <property type="project" value="UniProtKB-SubCell"/>
</dbReference>
<feature type="transmembrane region" description="Helical" evidence="2">
    <location>
        <begin position="77"/>
        <end position="94"/>
    </location>
</feature>
<gene>
    <name evidence="3" type="ORF">C3L24_02650</name>
</gene>
<evidence type="ECO:0000313" key="4">
    <source>
        <dbReference type="Proteomes" id="UP000250928"/>
    </source>
</evidence>
<keyword evidence="2" id="KW-0812">Transmembrane</keyword>
<name>A0A6N4E2G8_9GAMM</name>
<dbReference type="Proteomes" id="UP000250928">
    <property type="component" value="Unassembled WGS sequence"/>
</dbReference>
<dbReference type="PANTHER" id="PTHR35813">
    <property type="entry name" value="INNER MEMBRANE PROTEIN YBAN"/>
    <property type="match status" value="1"/>
</dbReference>
<evidence type="ECO:0000256" key="2">
    <source>
        <dbReference type="SAM" id="Phobius"/>
    </source>
</evidence>
<comment type="caution">
    <text evidence="3">The sequence shown here is derived from an EMBL/GenBank/DDBJ whole genome shotgun (WGS) entry which is preliminary data.</text>
</comment>
<protein>
    <recommendedName>
        <fullName evidence="1">Inner membrane protein</fullName>
    </recommendedName>
</protein>
<accession>A0A6N4E2G8</accession>
<dbReference type="Pfam" id="PF04304">
    <property type="entry name" value="DUF454"/>
    <property type="match status" value="1"/>
</dbReference>
<evidence type="ECO:0000256" key="1">
    <source>
        <dbReference type="PIRNR" id="PIRNR016789"/>
    </source>
</evidence>
<dbReference type="InterPro" id="IPR007401">
    <property type="entry name" value="DUF454"/>
</dbReference>
<sequence length="130" mass="14859">MKRGLLLISGWLSLALGLVGLLLPLLPTTPFLLLAAWCFSRSSERWHRWLLENRWFGDVVRRWEEQRCMERRFKRRAIALVLVGFSATLLLVPLAIPVRAGLVALALGIVFFIYRIPEQPVVRVRAPISG</sequence>
<keyword evidence="1" id="KW-1003">Cell membrane</keyword>
<feature type="transmembrane region" description="Helical" evidence="2">
    <location>
        <begin position="100"/>
        <end position="117"/>
    </location>
</feature>
<keyword evidence="1" id="KW-0997">Cell inner membrane</keyword>
<dbReference type="EMBL" id="PQCO01000113">
    <property type="protein sequence ID" value="PUE04733.1"/>
    <property type="molecule type" value="Genomic_DNA"/>
</dbReference>
<dbReference type="AlphaFoldDB" id="A0A6N4E2G8"/>
<evidence type="ECO:0000313" key="3">
    <source>
        <dbReference type="EMBL" id="PUE04733.1"/>
    </source>
</evidence>
<keyword evidence="2" id="KW-1133">Transmembrane helix</keyword>
<proteinExistence type="predicted"/>
<keyword evidence="1 2" id="KW-0472">Membrane</keyword>
<dbReference type="PIRSF" id="PIRSF016789">
    <property type="entry name" value="DUF454"/>
    <property type="match status" value="1"/>
</dbReference>
<organism evidence="3 4">
    <name type="scientific">Candidatus Sedimenticola endophacoides</name>
    <dbReference type="NCBI Taxonomy" id="2548426"/>
    <lineage>
        <taxon>Bacteria</taxon>
        <taxon>Pseudomonadati</taxon>
        <taxon>Pseudomonadota</taxon>
        <taxon>Gammaproteobacteria</taxon>
        <taxon>Chromatiales</taxon>
        <taxon>Sedimenticolaceae</taxon>
        <taxon>Sedimenticola</taxon>
    </lineage>
</organism>
<dbReference type="PANTHER" id="PTHR35813:SF1">
    <property type="entry name" value="INNER MEMBRANE PROTEIN YBAN"/>
    <property type="match status" value="1"/>
</dbReference>
<comment type="subcellular location">
    <subcellularLocation>
        <location evidence="1">Cell inner membrane</location>
        <topology evidence="1">Multi-pass membrane protein</topology>
    </subcellularLocation>
</comment>
<reference evidence="3 4" key="1">
    <citation type="submission" date="2018-01" db="EMBL/GenBank/DDBJ databases">
        <title>Novel co-symbiosis in the lucinid bivalve Phacoides pectinatus.</title>
        <authorList>
            <person name="Lim S.J."/>
            <person name="Davis B.G."/>
            <person name="Gill D.E."/>
            <person name="Engel A.S."/>
            <person name="Anderson L.C."/>
            <person name="Campbell B.J."/>
        </authorList>
    </citation>
    <scope>NUCLEOTIDE SEQUENCE [LARGE SCALE GENOMIC DNA]</scope>
    <source>
        <strain evidence="3">N3_P5</strain>
    </source>
</reference>
<feature type="transmembrane region" description="Helical" evidence="2">
    <location>
        <begin position="12"/>
        <end position="39"/>
    </location>
</feature>